<keyword evidence="1" id="KW-0812">Transmembrane</keyword>
<evidence type="ECO:0000313" key="2">
    <source>
        <dbReference type="EMBL" id="MDX8147225.1"/>
    </source>
</evidence>
<dbReference type="EMBL" id="JAXAVU010000014">
    <property type="protein sequence ID" value="MDX8147225.1"/>
    <property type="molecule type" value="Genomic_DNA"/>
</dbReference>
<feature type="transmembrane region" description="Helical" evidence="1">
    <location>
        <begin position="12"/>
        <end position="31"/>
    </location>
</feature>
<sequence>MSDRATKAQRVRFWLVVCAVYIALVVAAVLLHDRAQWMGAGVGTLGGCLVLAALLGWWRRHPANPDRAE</sequence>
<feature type="transmembrane region" description="Helical" evidence="1">
    <location>
        <begin position="37"/>
        <end position="58"/>
    </location>
</feature>
<accession>A0ABU4V6Y1</accession>
<keyword evidence="1" id="KW-0472">Membrane</keyword>
<proteinExistence type="predicted"/>
<keyword evidence="1" id="KW-1133">Transmembrane helix</keyword>
<evidence type="ECO:0008006" key="4">
    <source>
        <dbReference type="Google" id="ProtNLM"/>
    </source>
</evidence>
<evidence type="ECO:0000313" key="3">
    <source>
        <dbReference type="Proteomes" id="UP001285352"/>
    </source>
</evidence>
<evidence type="ECO:0000256" key="1">
    <source>
        <dbReference type="SAM" id="Phobius"/>
    </source>
</evidence>
<protein>
    <recommendedName>
        <fullName evidence="4">MYXO-CTERM domain-containing protein</fullName>
    </recommendedName>
</protein>
<dbReference type="Proteomes" id="UP001285352">
    <property type="component" value="Unassembled WGS sequence"/>
</dbReference>
<keyword evidence="3" id="KW-1185">Reference proteome</keyword>
<reference evidence="2 3" key="1">
    <citation type="submission" date="2023-11" db="EMBL/GenBank/DDBJ databases">
        <title>Lentzea sokolovensis, sp. nov., Lentzea kristufkii, sp. nov., and Lentzea miocenensis, sp. nov., rare actinobacteria from Sokolov Coal Basin, Miocene lacustrine sediment, Czech Republic.</title>
        <authorList>
            <person name="Lara A."/>
            <person name="Kotroba L."/>
            <person name="Nouioui I."/>
            <person name="Neumann-Schaal M."/>
            <person name="Mast Y."/>
            <person name="Chronakova A."/>
        </authorList>
    </citation>
    <scope>NUCLEOTIDE SEQUENCE [LARGE SCALE GENOMIC DNA]</scope>
    <source>
        <strain evidence="2 3">BCCO 10_0061</strain>
    </source>
</reference>
<dbReference type="RefSeq" id="WP_319979286.1">
    <property type="nucleotide sequence ID" value="NZ_JAXAVU010000014.1"/>
</dbReference>
<organism evidence="2 3">
    <name type="scientific">Lentzea sokolovensis</name>
    <dbReference type="NCBI Taxonomy" id="3095429"/>
    <lineage>
        <taxon>Bacteria</taxon>
        <taxon>Bacillati</taxon>
        <taxon>Actinomycetota</taxon>
        <taxon>Actinomycetes</taxon>
        <taxon>Pseudonocardiales</taxon>
        <taxon>Pseudonocardiaceae</taxon>
        <taxon>Lentzea</taxon>
    </lineage>
</organism>
<comment type="caution">
    <text evidence="2">The sequence shown here is derived from an EMBL/GenBank/DDBJ whole genome shotgun (WGS) entry which is preliminary data.</text>
</comment>
<gene>
    <name evidence="2" type="ORF">SK854_34310</name>
</gene>
<name>A0ABU4V6Y1_9PSEU</name>